<proteinExistence type="predicted"/>
<dbReference type="InterPro" id="IPR000835">
    <property type="entry name" value="HTH_MarR-typ"/>
</dbReference>
<gene>
    <name evidence="5" type="ORF">SAMN04487944_1216</name>
</gene>
<sequence length="133" mass="15134">MAESNIEVIMRGMLEIQQKSRRFADLLCEGESLSQTQLILLIQMKINNGLKASQIAEFLSVTPGAVTSICDKLEKLGHIKRVRENEDRRVVKMVLTDSGEKKVEELFLKFPQGKLEEIEKVLLQVNQLMSTVF</sequence>
<dbReference type="PRINTS" id="PR00598">
    <property type="entry name" value="HTHMARR"/>
</dbReference>
<evidence type="ECO:0000256" key="2">
    <source>
        <dbReference type="ARBA" id="ARBA00023125"/>
    </source>
</evidence>
<keyword evidence="1" id="KW-0805">Transcription regulation</keyword>
<evidence type="ECO:0000256" key="1">
    <source>
        <dbReference type="ARBA" id="ARBA00023015"/>
    </source>
</evidence>
<organism evidence="5 6">
    <name type="scientific">Gracilibacillus ureilyticus</name>
    <dbReference type="NCBI Taxonomy" id="531814"/>
    <lineage>
        <taxon>Bacteria</taxon>
        <taxon>Bacillati</taxon>
        <taxon>Bacillota</taxon>
        <taxon>Bacilli</taxon>
        <taxon>Bacillales</taxon>
        <taxon>Bacillaceae</taxon>
        <taxon>Gracilibacillus</taxon>
    </lineage>
</organism>
<evidence type="ECO:0000313" key="6">
    <source>
        <dbReference type="Proteomes" id="UP000199687"/>
    </source>
</evidence>
<protein>
    <submittedName>
        <fullName evidence="5">DNA-binding transcriptional regulator, MarR family</fullName>
    </submittedName>
</protein>
<dbReference type="PROSITE" id="PS01117">
    <property type="entry name" value="HTH_MARR_1"/>
    <property type="match status" value="1"/>
</dbReference>
<dbReference type="RefSeq" id="WP_089743305.1">
    <property type="nucleotide sequence ID" value="NZ_FOGL01000021.1"/>
</dbReference>
<dbReference type="GO" id="GO:0006950">
    <property type="term" value="P:response to stress"/>
    <property type="evidence" value="ECO:0007669"/>
    <property type="project" value="TreeGrafter"/>
</dbReference>
<dbReference type="PROSITE" id="PS50995">
    <property type="entry name" value="HTH_MARR_2"/>
    <property type="match status" value="1"/>
</dbReference>
<dbReference type="InterPro" id="IPR039422">
    <property type="entry name" value="MarR/SlyA-like"/>
</dbReference>
<dbReference type="Gene3D" id="1.10.10.10">
    <property type="entry name" value="Winged helix-like DNA-binding domain superfamily/Winged helix DNA-binding domain"/>
    <property type="match status" value="1"/>
</dbReference>
<accession>A0A1H9V3K5</accession>
<reference evidence="5 6" key="1">
    <citation type="submission" date="2016-10" db="EMBL/GenBank/DDBJ databases">
        <authorList>
            <person name="de Groot N.N."/>
        </authorList>
    </citation>
    <scope>NUCLEOTIDE SEQUENCE [LARGE SCALE GENOMIC DNA]</scope>
    <source>
        <strain evidence="5 6">CGMCC 1.7727</strain>
    </source>
</reference>
<keyword evidence="6" id="KW-1185">Reference proteome</keyword>
<evidence type="ECO:0000256" key="3">
    <source>
        <dbReference type="ARBA" id="ARBA00023163"/>
    </source>
</evidence>
<keyword evidence="3" id="KW-0804">Transcription</keyword>
<evidence type="ECO:0000259" key="4">
    <source>
        <dbReference type="PROSITE" id="PS50995"/>
    </source>
</evidence>
<dbReference type="PANTHER" id="PTHR33164">
    <property type="entry name" value="TRANSCRIPTIONAL REGULATOR, MARR FAMILY"/>
    <property type="match status" value="1"/>
</dbReference>
<dbReference type="SMART" id="SM00347">
    <property type="entry name" value="HTH_MARR"/>
    <property type="match status" value="1"/>
</dbReference>
<dbReference type="STRING" id="531814.SAMN04487944_1216"/>
<dbReference type="AlphaFoldDB" id="A0A1H9V3K5"/>
<dbReference type="EMBL" id="FOGL01000021">
    <property type="protein sequence ID" value="SES15883.1"/>
    <property type="molecule type" value="Genomic_DNA"/>
</dbReference>
<dbReference type="GO" id="GO:0003700">
    <property type="term" value="F:DNA-binding transcription factor activity"/>
    <property type="evidence" value="ECO:0007669"/>
    <property type="project" value="InterPro"/>
</dbReference>
<evidence type="ECO:0000313" key="5">
    <source>
        <dbReference type="EMBL" id="SES15883.1"/>
    </source>
</evidence>
<name>A0A1H9V3K5_9BACI</name>
<feature type="domain" description="HTH marR-type" evidence="4">
    <location>
        <begin position="6"/>
        <end position="133"/>
    </location>
</feature>
<dbReference type="InterPro" id="IPR036390">
    <property type="entry name" value="WH_DNA-bd_sf"/>
</dbReference>
<dbReference type="PANTHER" id="PTHR33164:SF43">
    <property type="entry name" value="HTH-TYPE TRANSCRIPTIONAL REPRESSOR YETL"/>
    <property type="match status" value="1"/>
</dbReference>
<dbReference type="GO" id="GO:0003677">
    <property type="term" value="F:DNA binding"/>
    <property type="evidence" value="ECO:0007669"/>
    <property type="project" value="UniProtKB-KW"/>
</dbReference>
<keyword evidence="2 5" id="KW-0238">DNA-binding</keyword>
<dbReference type="SUPFAM" id="SSF46785">
    <property type="entry name" value="Winged helix' DNA-binding domain"/>
    <property type="match status" value="1"/>
</dbReference>
<dbReference type="Proteomes" id="UP000199687">
    <property type="component" value="Unassembled WGS sequence"/>
</dbReference>
<dbReference type="InterPro" id="IPR036388">
    <property type="entry name" value="WH-like_DNA-bd_sf"/>
</dbReference>
<dbReference type="OrthoDB" id="2608936at2"/>
<dbReference type="InterPro" id="IPR023187">
    <property type="entry name" value="Tscrpt_reg_MarR-type_CS"/>
</dbReference>
<dbReference type="Pfam" id="PF01047">
    <property type="entry name" value="MarR"/>
    <property type="match status" value="1"/>
</dbReference>